<sequence>MAVTWPFPHSHIPGDVMRFPQPLQNFRYSLSVRDNKTCWSPGAELGMLAWPTPFIVSRFFAAEQTPLQSPVLCPQVPTKTVAGLHSGPVAPWRPREREKGGVGGSRGRQRWRTRPATDKDSKSRAAPGGFPPLRHESRDAGGRSADRSNQRHRIARMTLCAPHLPHDPGPSSGLGLAYHGRGGLGARRVSFPPSRYLVTEHDESLLGLGLPASMRPPPASARRLPGPGSSRTPAAPAPSAAHRGDAASGA</sequence>
<proteinExistence type="predicted"/>
<evidence type="ECO:0000313" key="3">
    <source>
        <dbReference type="Proteomes" id="UP001219518"/>
    </source>
</evidence>
<evidence type="ECO:0000256" key="1">
    <source>
        <dbReference type="SAM" id="MobiDB-lite"/>
    </source>
</evidence>
<comment type="caution">
    <text evidence="2">The sequence shown here is derived from an EMBL/GenBank/DDBJ whole genome shotgun (WGS) entry which is preliminary data.</text>
</comment>
<dbReference type="AlphaFoldDB" id="A0AAE1HSP8"/>
<keyword evidence="3" id="KW-1185">Reference proteome</keyword>
<feature type="compositionally biased region" description="Low complexity" evidence="1">
    <location>
        <begin position="220"/>
        <end position="250"/>
    </location>
</feature>
<organism evidence="2 3">
    <name type="scientific">Frankliniella fusca</name>
    <dbReference type="NCBI Taxonomy" id="407009"/>
    <lineage>
        <taxon>Eukaryota</taxon>
        <taxon>Metazoa</taxon>
        <taxon>Ecdysozoa</taxon>
        <taxon>Arthropoda</taxon>
        <taxon>Hexapoda</taxon>
        <taxon>Insecta</taxon>
        <taxon>Pterygota</taxon>
        <taxon>Neoptera</taxon>
        <taxon>Paraneoptera</taxon>
        <taxon>Thysanoptera</taxon>
        <taxon>Terebrantia</taxon>
        <taxon>Thripoidea</taxon>
        <taxon>Thripidae</taxon>
        <taxon>Frankliniella</taxon>
    </lineage>
</organism>
<reference evidence="2" key="2">
    <citation type="journal article" date="2023" name="BMC Genomics">
        <title>Pest status, molecular evolution, and epigenetic factors derived from the genome assembly of Frankliniella fusca, a thysanopteran phytovirus vector.</title>
        <authorList>
            <person name="Catto M.A."/>
            <person name="Labadie P.E."/>
            <person name="Jacobson A.L."/>
            <person name="Kennedy G.G."/>
            <person name="Srinivasan R."/>
            <person name="Hunt B.G."/>
        </authorList>
    </citation>
    <scope>NUCLEOTIDE SEQUENCE</scope>
    <source>
        <strain evidence="2">PL_HMW_Pooled</strain>
    </source>
</reference>
<accession>A0AAE1HSP8</accession>
<feature type="compositionally biased region" description="Basic and acidic residues" evidence="1">
    <location>
        <begin position="133"/>
        <end position="149"/>
    </location>
</feature>
<evidence type="ECO:0000313" key="2">
    <source>
        <dbReference type="EMBL" id="KAK3926714.1"/>
    </source>
</evidence>
<dbReference type="EMBL" id="JAHWGI010001270">
    <property type="protein sequence ID" value="KAK3926714.1"/>
    <property type="molecule type" value="Genomic_DNA"/>
</dbReference>
<protein>
    <submittedName>
        <fullName evidence="2">Palmitoyltransferase</fullName>
    </submittedName>
</protein>
<gene>
    <name evidence="2" type="ORF">KUF71_015050</name>
</gene>
<feature type="region of interest" description="Disordered" evidence="1">
    <location>
        <begin position="84"/>
        <end position="150"/>
    </location>
</feature>
<dbReference type="Proteomes" id="UP001219518">
    <property type="component" value="Unassembled WGS sequence"/>
</dbReference>
<feature type="region of interest" description="Disordered" evidence="1">
    <location>
        <begin position="208"/>
        <end position="250"/>
    </location>
</feature>
<reference evidence="2" key="1">
    <citation type="submission" date="2021-07" db="EMBL/GenBank/DDBJ databases">
        <authorList>
            <person name="Catto M.A."/>
            <person name="Jacobson A."/>
            <person name="Kennedy G."/>
            <person name="Labadie P."/>
            <person name="Hunt B.G."/>
            <person name="Srinivasan R."/>
        </authorList>
    </citation>
    <scope>NUCLEOTIDE SEQUENCE</scope>
    <source>
        <strain evidence="2">PL_HMW_Pooled</strain>
        <tissue evidence="2">Head</tissue>
    </source>
</reference>
<name>A0AAE1HSP8_9NEOP</name>